<name>A0A8X7RI37_BRACI</name>
<reference evidence="1 2" key="1">
    <citation type="submission" date="2020-02" db="EMBL/GenBank/DDBJ databases">
        <authorList>
            <person name="Ma Q."/>
            <person name="Huang Y."/>
            <person name="Song X."/>
            <person name="Pei D."/>
        </authorList>
    </citation>
    <scope>NUCLEOTIDE SEQUENCE [LARGE SCALE GENOMIC DNA]</scope>
    <source>
        <strain evidence="1">Sxm20200214</strain>
        <tissue evidence="1">Leaf</tissue>
    </source>
</reference>
<comment type="caution">
    <text evidence="1">The sequence shown here is derived from an EMBL/GenBank/DDBJ whole genome shotgun (WGS) entry which is preliminary data.</text>
</comment>
<protein>
    <submittedName>
        <fullName evidence="1">Uncharacterized protein</fullName>
    </submittedName>
</protein>
<dbReference type="OrthoDB" id="10576047at2759"/>
<sequence length="136" mass="15913">MQCDNFDQLVSEFIQLEQLGDELTSSVDVAKVVVMMNIGYLMKGHMRGRRDDFDLNDRSLNKKRMEEGPSDRFNKGDAEEFNEAWRHGSVITGVVQQTYKDFTWREEQRTEAEERAFAVAIFFRPEEQTKTFWACG</sequence>
<keyword evidence="2" id="KW-1185">Reference proteome</keyword>
<dbReference type="EMBL" id="JAAMPC010000010">
    <property type="protein sequence ID" value="KAG2288686.1"/>
    <property type="molecule type" value="Genomic_DNA"/>
</dbReference>
<accession>A0A8X7RI37</accession>
<dbReference type="Proteomes" id="UP000886595">
    <property type="component" value="Unassembled WGS sequence"/>
</dbReference>
<evidence type="ECO:0000313" key="1">
    <source>
        <dbReference type="EMBL" id="KAG2288686.1"/>
    </source>
</evidence>
<dbReference type="AlphaFoldDB" id="A0A8X7RI37"/>
<evidence type="ECO:0000313" key="2">
    <source>
        <dbReference type="Proteomes" id="UP000886595"/>
    </source>
</evidence>
<proteinExistence type="predicted"/>
<gene>
    <name evidence="1" type="ORF">Bca52824_048290</name>
</gene>
<organism evidence="1 2">
    <name type="scientific">Brassica carinata</name>
    <name type="common">Ethiopian mustard</name>
    <name type="synonym">Abyssinian cabbage</name>
    <dbReference type="NCBI Taxonomy" id="52824"/>
    <lineage>
        <taxon>Eukaryota</taxon>
        <taxon>Viridiplantae</taxon>
        <taxon>Streptophyta</taxon>
        <taxon>Embryophyta</taxon>
        <taxon>Tracheophyta</taxon>
        <taxon>Spermatophyta</taxon>
        <taxon>Magnoliopsida</taxon>
        <taxon>eudicotyledons</taxon>
        <taxon>Gunneridae</taxon>
        <taxon>Pentapetalae</taxon>
        <taxon>rosids</taxon>
        <taxon>malvids</taxon>
        <taxon>Brassicales</taxon>
        <taxon>Brassicaceae</taxon>
        <taxon>Brassiceae</taxon>
        <taxon>Brassica</taxon>
    </lineage>
</organism>